<name>A0AAW0QUE4_9PEZI</name>
<dbReference type="Proteomes" id="UP001392437">
    <property type="component" value="Unassembled WGS sequence"/>
</dbReference>
<keyword evidence="2" id="KW-1185">Reference proteome</keyword>
<evidence type="ECO:0000313" key="2">
    <source>
        <dbReference type="Proteomes" id="UP001392437"/>
    </source>
</evidence>
<gene>
    <name evidence="1" type="ORF">PG999_007503</name>
</gene>
<protein>
    <submittedName>
        <fullName evidence="1">Uncharacterized protein</fullName>
    </submittedName>
</protein>
<reference evidence="1 2" key="1">
    <citation type="submission" date="2023-01" db="EMBL/GenBank/DDBJ databases">
        <title>Analysis of 21 Apiospora genomes using comparative genomics revels a genus with tremendous synthesis potential of carbohydrate active enzymes and secondary metabolites.</title>
        <authorList>
            <person name="Sorensen T."/>
        </authorList>
    </citation>
    <scope>NUCLEOTIDE SEQUENCE [LARGE SCALE GENOMIC DNA]</scope>
    <source>
        <strain evidence="1 2">CBS 117206</strain>
    </source>
</reference>
<proteinExistence type="predicted"/>
<sequence>MGDKAESQRALDIAATPKSLKIAIAAAHEVVHSKYPPLTDEDIEDLVRPPTPDANWTPADLAASLADWQADPMKPYLVNVGGNNNLAPLWRHTTRFFGKFPEKIIGEDNDLEYDASGNTAVEINGQSVLKPNRSASFAKPLLTILAHDIWQDSPDTAAICLQYVIKCRNND</sequence>
<accession>A0AAW0QUE4</accession>
<dbReference type="EMBL" id="JAQQWP010000007">
    <property type="protein sequence ID" value="KAK8109366.1"/>
    <property type="molecule type" value="Genomic_DNA"/>
</dbReference>
<evidence type="ECO:0000313" key="1">
    <source>
        <dbReference type="EMBL" id="KAK8109366.1"/>
    </source>
</evidence>
<comment type="caution">
    <text evidence="1">The sequence shown here is derived from an EMBL/GenBank/DDBJ whole genome shotgun (WGS) entry which is preliminary data.</text>
</comment>
<organism evidence="1 2">
    <name type="scientific">Apiospora kogelbergensis</name>
    <dbReference type="NCBI Taxonomy" id="1337665"/>
    <lineage>
        <taxon>Eukaryota</taxon>
        <taxon>Fungi</taxon>
        <taxon>Dikarya</taxon>
        <taxon>Ascomycota</taxon>
        <taxon>Pezizomycotina</taxon>
        <taxon>Sordariomycetes</taxon>
        <taxon>Xylariomycetidae</taxon>
        <taxon>Amphisphaeriales</taxon>
        <taxon>Apiosporaceae</taxon>
        <taxon>Apiospora</taxon>
    </lineage>
</organism>
<dbReference type="AlphaFoldDB" id="A0AAW0QUE4"/>